<proteinExistence type="predicted"/>
<protein>
    <submittedName>
        <fullName evidence="2">Uncharacterized protein</fullName>
    </submittedName>
</protein>
<gene>
    <name evidence="2" type="ORF">BLS_005271</name>
</gene>
<feature type="transmembrane region" description="Helical" evidence="1">
    <location>
        <begin position="71"/>
        <end position="95"/>
    </location>
</feature>
<dbReference type="AlphaFoldDB" id="A0A8H3Z231"/>
<keyword evidence="1" id="KW-0472">Membrane</keyword>
<keyword evidence="1" id="KW-0812">Transmembrane</keyword>
<keyword evidence="1" id="KW-1133">Transmembrane helix</keyword>
<evidence type="ECO:0000313" key="2">
    <source>
        <dbReference type="EMBL" id="KAE9982870.1"/>
    </source>
</evidence>
<dbReference type="Proteomes" id="UP000433883">
    <property type="component" value="Unassembled WGS sequence"/>
</dbReference>
<evidence type="ECO:0000313" key="3">
    <source>
        <dbReference type="Proteomes" id="UP000433883"/>
    </source>
</evidence>
<evidence type="ECO:0000256" key="1">
    <source>
        <dbReference type="SAM" id="Phobius"/>
    </source>
</evidence>
<name>A0A8H3Z231_VENIN</name>
<reference evidence="2 3" key="1">
    <citation type="submission" date="2019-11" db="EMBL/GenBank/DDBJ databases">
        <title>Venturia inaequalis Genome Resource.</title>
        <authorList>
            <person name="Lichtner F.J."/>
        </authorList>
    </citation>
    <scope>NUCLEOTIDE SEQUENCE [LARGE SCALE GENOMIC DNA]</scope>
    <source>
        <strain evidence="2">Bline_iso_100314</strain>
    </source>
</reference>
<dbReference type="EMBL" id="WNWQ01000036">
    <property type="protein sequence ID" value="KAE9982870.1"/>
    <property type="molecule type" value="Genomic_DNA"/>
</dbReference>
<feature type="transmembrane region" description="Helical" evidence="1">
    <location>
        <begin position="101"/>
        <end position="123"/>
    </location>
</feature>
<sequence>MASRILTDLIALIALYRKFYKDDWKIPESDLISVAEKVNRYQLRLSIPPNSGIVSDPMTSPPGILAKEASIVLFLIFVCSVYAAVVALLTLFGWYTRVPNALWAGLLMFSNIWIAWGAIWFSIIEMRKAAIQDGETFHAKVYNQAKILPCRTTDSDIGSAKSTKKEVDWAKFAEDEEKA</sequence>
<accession>A0A8H3Z231</accession>
<comment type="caution">
    <text evidence="2">The sequence shown here is derived from an EMBL/GenBank/DDBJ whole genome shotgun (WGS) entry which is preliminary data.</text>
</comment>
<organism evidence="2 3">
    <name type="scientific">Venturia inaequalis</name>
    <name type="common">Apple scab fungus</name>
    <dbReference type="NCBI Taxonomy" id="5025"/>
    <lineage>
        <taxon>Eukaryota</taxon>
        <taxon>Fungi</taxon>
        <taxon>Dikarya</taxon>
        <taxon>Ascomycota</taxon>
        <taxon>Pezizomycotina</taxon>
        <taxon>Dothideomycetes</taxon>
        <taxon>Pleosporomycetidae</taxon>
        <taxon>Venturiales</taxon>
        <taxon>Venturiaceae</taxon>
        <taxon>Venturia</taxon>
    </lineage>
</organism>